<dbReference type="Proteomes" id="UP001321543">
    <property type="component" value="Chromosome"/>
</dbReference>
<accession>A0ABN6X745</accession>
<evidence type="ECO:0000256" key="4">
    <source>
        <dbReference type="PROSITE-ProRule" id="PRU00335"/>
    </source>
</evidence>
<keyword evidence="1" id="KW-0805">Transcription regulation</keyword>
<dbReference type="InterPro" id="IPR036271">
    <property type="entry name" value="Tet_transcr_reg_TetR-rel_C_sf"/>
</dbReference>
<dbReference type="Gene3D" id="1.10.357.10">
    <property type="entry name" value="Tetracycline Repressor, domain 2"/>
    <property type="match status" value="1"/>
</dbReference>
<evidence type="ECO:0000313" key="6">
    <source>
        <dbReference type="EMBL" id="BDZ39983.1"/>
    </source>
</evidence>
<dbReference type="SUPFAM" id="SSF46689">
    <property type="entry name" value="Homeodomain-like"/>
    <property type="match status" value="1"/>
</dbReference>
<evidence type="ECO:0000259" key="5">
    <source>
        <dbReference type="PROSITE" id="PS50977"/>
    </source>
</evidence>
<evidence type="ECO:0000256" key="1">
    <source>
        <dbReference type="ARBA" id="ARBA00023015"/>
    </source>
</evidence>
<dbReference type="InterPro" id="IPR001647">
    <property type="entry name" value="HTH_TetR"/>
</dbReference>
<dbReference type="PANTHER" id="PTHR30055">
    <property type="entry name" value="HTH-TYPE TRANSCRIPTIONAL REGULATOR RUTR"/>
    <property type="match status" value="1"/>
</dbReference>
<name>A0ABN6X745_9MICO</name>
<protein>
    <recommendedName>
        <fullName evidence="5">HTH tetR-type domain-containing protein</fullName>
    </recommendedName>
</protein>
<dbReference type="Gene3D" id="1.10.10.60">
    <property type="entry name" value="Homeodomain-like"/>
    <property type="match status" value="1"/>
</dbReference>
<gene>
    <name evidence="6" type="ORF">GCM10025863_25970</name>
</gene>
<proteinExistence type="predicted"/>
<dbReference type="InterPro" id="IPR050109">
    <property type="entry name" value="HTH-type_TetR-like_transc_reg"/>
</dbReference>
<dbReference type="SUPFAM" id="SSF48498">
    <property type="entry name" value="Tetracyclin repressor-like, C-terminal domain"/>
    <property type="match status" value="1"/>
</dbReference>
<evidence type="ECO:0000256" key="3">
    <source>
        <dbReference type="ARBA" id="ARBA00023163"/>
    </source>
</evidence>
<organism evidence="6 7">
    <name type="scientific">Microbacterium suwonense</name>
    <dbReference type="NCBI Taxonomy" id="683047"/>
    <lineage>
        <taxon>Bacteria</taxon>
        <taxon>Bacillati</taxon>
        <taxon>Actinomycetota</taxon>
        <taxon>Actinomycetes</taxon>
        <taxon>Micrococcales</taxon>
        <taxon>Microbacteriaceae</taxon>
        <taxon>Microbacterium</taxon>
    </lineage>
</organism>
<dbReference type="PROSITE" id="PS50977">
    <property type="entry name" value="HTH_TETR_2"/>
    <property type="match status" value="1"/>
</dbReference>
<dbReference type="PANTHER" id="PTHR30055:SF151">
    <property type="entry name" value="TRANSCRIPTIONAL REGULATORY PROTEIN"/>
    <property type="match status" value="1"/>
</dbReference>
<keyword evidence="2 4" id="KW-0238">DNA-binding</keyword>
<keyword evidence="3" id="KW-0804">Transcription</keyword>
<dbReference type="InterPro" id="IPR009057">
    <property type="entry name" value="Homeodomain-like_sf"/>
</dbReference>
<sequence length="219" mass="23656">MNGMHSQEDRALRQLWGLGAPAARGPKARWSLGELASASVELADELGLDGISLSRVAERLGMTTTGVYRYVGSKAELIELMVDAAIGDPPPIPGEDWQQRCRAWTSLLAARYAEHPWLCDVAPTRMPTQPRAYAWIDALVGALADHAGTDALRLALLLDSLVRTYATLEAGLRDATPAPWLGEAVAARYPRLATTAQQDVSDALLELDFAVDVVLRGVQ</sequence>
<dbReference type="Pfam" id="PF00440">
    <property type="entry name" value="TetR_N"/>
    <property type="match status" value="1"/>
</dbReference>
<feature type="domain" description="HTH tetR-type" evidence="5">
    <location>
        <begin position="29"/>
        <end position="89"/>
    </location>
</feature>
<evidence type="ECO:0000313" key="7">
    <source>
        <dbReference type="Proteomes" id="UP001321543"/>
    </source>
</evidence>
<feature type="DNA-binding region" description="H-T-H motif" evidence="4">
    <location>
        <begin position="52"/>
        <end position="71"/>
    </location>
</feature>
<evidence type="ECO:0000256" key="2">
    <source>
        <dbReference type="ARBA" id="ARBA00023125"/>
    </source>
</evidence>
<keyword evidence="7" id="KW-1185">Reference proteome</keyword>
<dbReference type="EMBL" id="AP027728">
    <property type="protein sequence ID" value="BDZ39983.1"/>
    <property type="molecule type" value="Genomic_DNA"/>
</dbReference>
<reference evidence="7" key="1">
    <citation type="journal article" date="2019" name="Int. J. Syst. Evol. Microbiol.">
        <title>The Global Catalogue of Microorganisms (GCM) 10K type strain sequencing project: providing services to taxonomists for standard genome sequencing and annotation.</title>
        <authorList>
            <consortium name="The Broad Institute Genomics Platform"/>
            <consortium name="The Broad Institute Genome Sequencing Center for Infectious Disease"/>
            <person name="Wu L."/>
            <person name="Ma J."/>
        </authorList>
    </citation>
    <scope>NUCLEOTIDE SEQUENCE [LARGE SCALE GENOMIC DNA]</scope>
    <source>
        <strain evidence="7">NBRC 106310</strain>
    </source>
</reference>